<sequence length="136" mass="15685">MVQEFYPFSADAVRHHLEALAKNTKCMQELTLAFTQLFDSKSNTPNPIVSPTMSKPMRWFFRSWEDVSRAKLNGVGDIVSGDPDWNPGPGTDNIALHYAEFHSDEFNQKDTARHGNHFCNRWCYPGLEKSLRYMEI</sequence>
<dbReference type="InParanoid" id="E9EEW0"/>
<dbReference type="RefSeq" id="XP_007814748.1">
    <property type="nucleotide sequence ID" value="XM_007816557.1"/>
</dbReference>
<dbReference type="AlphaFoldDB" id="E9EEW0"/>
<reference evidence="1 2" key="1">
    <citation type="journal article" date="2011" name="PLoS Genet.">
        <title>Genome sequencing and comparative transcriptomics of the model entomopathogenic fungi Metarhizium anisopliae and M. acridum.</title>
        <authorList>
            <person name="Gao Q."/>
            <person name="Jin K."/>
            <person name="Ying S.H."/>
            <person name="Zhang Y."/>
            <person name="Xiao G."/>
            <person name="Shang Y."/>
            <person name="Duan Z."/>
            <person name="Hu X."/>
            <person name="Xie X.Q."/>
            <person name="Zhou G."/>
            <person name="Peng G."/>
            <person name="Luo Z."/>
            <person name="Huang W."/>
            <person name="Wang B."/>
            <person name="Fang W."/>
            <person name="Wang S."/>
            <person name="Zhong Y."/>
            <person name="Ma L.J."/>
            <person name="St Leger R.J."/>
            <person name="Zhao G.P."/>
            <person name="Pei Y."/>
            <person name="Feng M.G."/>
            <person name="Xia Y."/>
            <person name="Wang C."/>
        </authorList>
    </citation>
    <scope>NUCLEOTIDE SEQUENCE [LARGE SCALE GENOMIC DNA]</scope>
    <source>
        <strain evidence="1 2">CQMa 102</strain>
    </source>
</reference>
<evidence type="ECO:0000313" key="1">
    <source>
        <dbReference type="EMBL" id="EFY85571.1"/>
    </source>
</evidence>
<proteinExistence type="predicted"/>
<evidence type="ECO:0000313" key="2">
    <source>
        <dbReference type="Proteomes" id="UP000002499"/>
    </source>
</evidence>
<dbReference type="HOGENOM" id="CLU_1875908_0_0_1"/>
<dbReference type="Proteomes" id="UP000002499">
    <property type="component" value="Unassembled WGS sequence"/>
</dbReference>
<gene>
    <name evidence="1" type="ORF">MAC_08408</name>
</gene>
<accession>E9EEW0</accession>
<dbReference type="EMBL" id="GL698573">
    <property type="protein sequence ID" value="EFY85571.1"/>
    <property type="molecule type" value="Genomic_DNA"/>
</dbReference>
<protein>
    <submittedName>
        <fullName evidence="1">Uncharacterized protein</fullName>
    </submittedName>
</protein>
<organism evidence="2">
    <name type="scientific">Metarhizium acridum (strain CQMa 102)</name>
    <dbReference type="NCBI Taxonomy" id="655827"/>
    <lineage>
        <taxon>Eukaryota</taxon>
        <taxon>Fungi</taxon>
        <taxon>Dikarya</taxon>
        <taxon>Ascomycota</taxon>
        <taxon>Pezizomycotina</taxon>
        <taxon>Sordariomycetes</taxon>
        <taxon>Hypocreomycetidae</taxon>
        <taxon>Hypocreales</taxon>
        <taxon>Clavicipitaceae</taxon>
        <taxon>Metarhizium</taxon>
    </lineage>
</organism>
<name>E9EEW0_METAQ</name>
<dbReference type="KEGG" id="maw:19252719"/>
<dbReference type="GeneID" id="19252719"/>
<keyword evidence="2" id="KW-1185">Reference proteome</keyword>
<dbReference type="OrthoDB" id="3546532at2759"/>